<evidence type="ECO:0000313" key="2">
    <source>
        <dbReference type="Proteomes" id="UP000197208"/>
    </source>
</evidence>
<evidence type="ECO:0008006" key="3">
    <source>
        <dbReference type="Google" id="ProtNLM"/>
    </source>
</evidence>
<keyword evidence="2" id="KW-1185">Reference proteome</keyword>
<reference evidence="1 2" key="1">
    <citation type="submission" date="2017-05" db="EMBL/GenBank/DDBJ databases">
        <title>De novo genome assembly of Deniococcus indicus strain DR1.</title>
        <authorList>
            <person name="Chauhan D."/>
            <person name="Yennamalli R.M."/>
            <person name="Priyadarshini R."/>
        </authorList>
    </citation>
    <scope>NUCLEOTIDE SEQUENCE [LARGE SCALE GENOMIC DNA]</scope>
    <source>
        <strain evidence="1 2">DR1</strain>
    </source>
</reference>
<evidence type="ECO:0000313" key="1">
    <source>
        <dbReference type="EMBL" id="OWL98267.1"/>
    </source>
</evidence>
<organism evidence="1 2">
    <name type="scientific">Deinococcus indicus</name>
    <dbReference type="NCBI Taxonomy" id="223556"/>
    <lineage>
        <taxon>Bacteria</taxon>
        <taxon>Thermotogati</taxon>
        <taxon>Deinococcota</taxon>
        <taxon>Deinococci</taxon>
        <taxon>Deinococcales</taxon>
        <taxon>Deinococcaceae</taxon>
        <taxon>Deinococcus</taxon>
    </lineage>
</organism>
<name>A0A246BRF5_9DEIO</name>
<protein>
    <recommendedName>
        <fullName evidence="3">DUF1990 domain-containing protein</fullName>
    </recommendedName>
</protein>
<dbReference type="Proteomes" id="UP000197208">
    <property type="component" value="Unassembled WGS sequence"/>
</dbReference>
<dbReference type="AlphaFoldDB" id="A0A246BRF5"/>
<accession>A0A246BRF5</accession>
<comment type="caution">
    <text evidence="1">The sequence shown here is derived from an EMBL/GenBank/DDBJ whole genome shotgun (WGS) entry which is preliminary data.</text>
</comment>
<dbReference type="RefSeq" id="WP_088246965.1">
    <property type="nucleotide sequence ID" value="NZ_BNAM01000005.1"/>
</dbReference>
<gene>
    <name evidence="1" type="ORF">CBQ26_02150</name>
</gene>
<dbReference type="OrthoDB" id="4193407at2"/>
<sequence length="218" mass="24064">MRHLLSAVRSLPRPLWLIAGVLGYTAYLQNPRDPLRPTDLPDGVGPVTHRLYRADVQGAVLDAVAVTALVGQRLPDLAPRFTAWFRGLDAPLPSQGGPPIRPGTRLRILMTLTRRARVQVQVMDPTRLCLRTLRLHADAGTVTFRALDTGPGRLRLEIETVVRAASWPDRAAYLLAAHLFQRLNWEAVLTGAARLGGGQVAAREHRTREYAYVPPAAR</sequence>
<proteinExistence type="predicted"/>
<dbReference type="EMBL" id="NHMK01000008">
    <property type="protein sequence ID" value="OWL98267.1"/>
    <property type="molecule type" value="Genomic_DNA"/>
</dbReference>